<dbReference type="EMBL" id="RKHR01000004">
    <property type="protein sequence ID" value="ROS01016.1"/>
    <property type="molecule type" value="Genomic_DNA"/>
</dbReference>
<evidence type="ECO:0000256" key="1">
    <source>
        <dbReference type="HAMAP-Rule" id="MF_00226"/>
    </source>
</evidence>
<evidence type="ECO:0000313" key="3">
    <source>
        <dbReference type="EMBL" id="ROS01016.1"/>
    </source>
</evidence>
<comment type="caution">
    <text evidence="3">The sequence shown here is derived from an EMBL/GenBank/DDBJ whole genome shotgun (WGS) entry which is preliminary data.</text>
</comment>
<dbReference type="RefSeq" id="WP_211333599.1">
    <property type="nucleotide sequence ID" value="NZ_RKHR01000004.1"/>
</dbReference>
<dbReference type="NCBIfam" id="TIGR00200">
    <property type="entry name" value="cinA_nterm"/>
    <property type="match status" value="1"/>
</dbReference>
<keyword evidence="4" id="KW-1185">Reference proteome</keyword>
<dbReference type="PANTHER" id="PTHR13939:SF0">
    <property type="entry name" value="NMN AMIDOHYDROLASE-LIKE PROTEIN YFAY"/>
    <property type="match status" value="1"/>
</dbReference>
<dbReference type="InterPro" id="IPR050101">
    <property type="entry name" value="CinA"/>
</dbReference>
<protein>
    <recommendedName>
        <fullName evidence="1">CinA-like protein</fullName>
    </recommendedName>
</protein>
<feature type="domain" description="MoaB/Mog" evidence="2">
    <location>
        <begin position="4"/>
        <end position="171"/>
    </location>
</feature>
<evidence type="ECO:0000313" key="4">
    <source>
        <dbReference type="Proteomes" id="UP000275394"/>
    </source>
</evidence>
<dbReference type="InterPro" id="IPR036425">
    <property type="entry name" value="MoaB/Mog-like_dom_sf"/>
</dbReference>
<dbReference type="InterPro" id="IPR036653">
    <property type="entry name" value="CinA-like_C"/>
</dbReference>
<accession>A0A3N2DMI0</accession>
<evidence type="ECO:0000259" key="2">
    <source>
        <dbReference type="SMART" id="SM00852"/>
    </source>
</evidence>
<reference evidence="3 4" key="1">
    <citation type="submission" date="2018-11" db="EMBL/GenBank/DDBJ databases">
        <title>Genomic Encyclopedia of Type Strains, Phase IV (KMG-IV): sequencing the most valuable type-strain genomes for metagenomic binning, comparative biology and taxonomic classification.</title>
        <authorList>
            <person name="Goeker M."/>
        </authorList>
    </citation>
    <scope>NUCLEOTIDE SEQUENCE [LARGE SCALE GENOMIC DNA]</scope>
    <source>
        <strain evidence="3 4">DSM 100316</strain>
    </source>
</reference>
<dbReference type="NCBIfam" id="TIGR00199">
    <property type="entry name" value="PncC_domain"/>
    <property type="match status" value="1"/>
</dbReference>
<dbReference type="SMART" id="SM00852">
    <property type="entry name" value="MoCF_biosynth"/>
    <property type="match status" value="1"/>
</dbReference>
<dbReference type="Gene3D" id="3.40.980.10">
    <property type="entry name" value="MoaB/Mog-like domain"/>
    <property type="match status" value="1"/>
</dbReference>
<dbReference type="PANTHER" id="PTHR13939">
    <property type="entry name" value="NICOTINAMIDE-NUCLEOTIDE AMIDOHYDROLASE PNCC"/>
    <property type="match status" value="1"/>
</dbReference>
<proteinExistence type="inferred from homology"/>
<dbReference type="Pfam" id="PF02464">
    <property type="entry name" value="CinA"/>
    <property type="match status" value="1"/>
</dbReference>
<dbReference type="InterPro" id="IPR001453">
    <property type="entry name" value="MoaB/Mog_dom"/>
</dbReference>
<dbReference type="AlphaFoldDB" id="A0A3N2DMI0"/>
<dbReference type="SUPFAM" id="SSF53218">
    <property type="entry name" value="Molybdenum cofactor biosynthesis proteins"/>
    <property type="match status" value="1"/>
</dbReference>
<dbReference type="PIRSF" id="PIRSF006728">
    <property type="entry name" value="CinA"/>
    <property type="match status" value="1"/>
</dbReference>
<comment type="similarity">
    <text evidence="1">Belongs to the CinA family.</text>
</comment>
<dbReference type="InterPro" id="IPR008136">
    <property type="entry name" value="CinA_C"/>
</dbReference>
<sequence>MKLQLLLTGDELLSGDVVDTNSCWLADRLREQGLSIYRKTTVRDDLDCLVDELTALSQQSDVLIVNGGLGPTVDDLTAQALSIASGQPLKQHPQALAHLEHWATERHLELNPANLKQALLPADVELIHNPTGTAPGFSCQLNGCLILCTPGVPSELKCMFDDSIAEQLSQLHSRSLASTERMLVFGIGEAELQQLINDQLNDWPTALTLGFRAKMPTLELKVSGSDDSLKSHWIDKLKKLLGEHIVGAGDSNVAREVIALLKQKGWTLSTAESCTGGLISSLLTSNSGSSAVFGHGFITYSNVAKQQMIGVNAQTIEQHGAVSEQTVREMVSGALAQSGSNLAVAVTGIAGPDGGSKEKPVGTVWVGWGSADHIQSQLFYVPAARGYFQHIIATVALDLIRRRLLESTETPNYFKRYQPR</sequence>
<dbReference type="InterPro" id="IPR008135">
    <property type="entry name" value="Competence-induced_CinA"/>
</dbReference>
<dbReference type="Pfam" id="PF00994">
    <property type="entry name" value="MoCF_biosynth"/>
    <property type="match status" value="1"/>
</dbReference>
<organism evidence="3 4">
    <name type="scientific">Sinobacterium caligoides</name>
    <dbReference type="NCBI Taxonomy" id="933926"/>
    <lineage>
        <taxon>Bacteria</taxon>
        <taxon>Pseudomonadati</taxon>
        <taxon>Pseudomonadota</taxon>
        <taxon>Gammaproteobacteria</taxon>
        <taxon>Cellvibrionales</taxon>
        <taxon>Spongiibacteraceae</taxon>
        <taxon>Sinobacterium</taxon>
    </lineage>
</organism>
<dbReference type="Gene3D" id="3.90.950.20">
    <property type="entry name" value="CinA-like"/>
    <property type="match status" value="1"/>
</dbReference>
<gene>
    <name evidence="3" type="ORF">EDC56_1439</name>
</gene>
<dbReference type="HAMAP" id="MF_00226_B">
    <property type="entry name" value="CinA_B"/>
    <property type="match status" value="1"/>
</dbReference>
<dbReference type="Proteomes" id="UP000275394">
    <property type="component" value="Unassembled WGS sequence"/>
</dbReference>
<dbReference type="CDD" id="cd00885">
    <property type="entry name" value="cinA"/>
    <property type="match status" value="1"/>
</dbReference>
<dbReference type="SUPFAM" id="SSF142433">
    <property type="entry name" value="CinA-like"/>
    <property type="match status" value="1"/>
</dbReference>
<dbReference type="Gene3D" id="3.30.70.2860">
    <property type="match status" value="1"/>
</dbReference>
<name>A0A3N2DMI0_9GAMM</name>